<dbReference type="Proteomes" id="UP000177354">
    <property type="component" value="Unassembled WGS sequence"/>
</dbReference>
<evidence type="ECO:0008006" key="3">
    <source>
        <dbReference type="Google" id="ProtNLM"/>
    </source>
</evidence>
<reference evidence="1 2" key="1">
    <citation type="journal article" date="2016" name="Nat. Commun.">
        <title>Thousands of microbial genomes shed light on interconnected biogeochemical processes in an aquifer system.</title>
        <authorList>
            <person name="Anantharaman K."/>
            <person name="Brown C.T."/>
            <person name="Hug L.A."/>
            <person name="Sharon I."/>
            <person name="Castelle C.J."/>
            <person name="Probst A.J."/>
            <person name="Thomas B.C."/>
            <person name="Singh A."/>
            <person name="Wilkins M.J."/>
            <person name="Karaoz U."/>
            <person name="Brodie E.L."/>
            <person name="Williams K.H."/>
            <person name="Hubbard S.S."/>
            <person name="Banfield J.F."/>
        </authorList>
    </citation>
    <scope>NUCLEOTIDE SEQUENCE [LARGE SCALE GENOMIC DNA]</scope>
</reference>
<name>A0A1F5Z1I0_9BACT</name>
<protein>
    <recommendedName>
        <fullName evidence="3">CRISPR type III A-associated protein Csm2</fullName>
    </recommendedName>
</protein>
<evidence type="ECO:0000313" key="2">
    <source>
        <dbReference type="Proteomes" id="UP000177354"/>
    </source>
</evidence>
<dbReference type="AlphaFoldDB" id="A0A1F5Z1I0"/>
<gene>
    <name evidence="1" type="ORF">A2777_06505</name>
</gene>
<evidence type="ECO:0000313" key="1">
    <source>
        <dbReference type="EMBL" id="OGG06225.1"/>
    </source>
</evidence>
<accession>A0A1F5Z1I0</accession>
<organism evidence="1 2">
    <name type="scientific">Candidatus Gottesmanbacteria bacterium RIFCSPHIGHO2_01_FULL_40_15</name>
    <dbReference type="NCBI Taxonomy" id="1798376"/>
    <lineage>
        <taxon>Bacteria</taxon>
        <taxon>Candidatus Gottesmaniibacteriota</taxon>
    </lineage>
</organism>
<proteinExistence type="predicted"/>
<comment type="caution">
    <text evidence="1">The sequence shown here is derived from an EMBL/GenBank/DDBJ whole genome shotgun (WGS) entry which is preliminary data.</text>
</comment>
<dbReference type="EMBL" id="MFJF01000018">
    <property type="protein sequence ID" value="OGG06225.1"/>
    <property type="molecule type" value="Genomic_DNA"/>
</dbReference>
<sequence>MKFIHKDLAAGRWNELNLAEQLANVGSEVERTISWRNKGKQEYSRQAFMRALELVFLTISAPNNRKRLKELTRLYEVLADYFAGDNIYGSSDELWRKYFYFFNYIARKDK</sequence>